<gene>
    <name evidence="2" type="ORF">DBV05_g2000</name>
</gene>
<sequence length="137" mass="13822">MSHTGGNLSDMAAKGTKIPGDAGIQNTIPSVPAPDQLRDAAPTANPLGSRPDQASAGGALDAARSFRDAGMTGEVTTGTGDALPASIESKRLDFDQTRHAPGGHGHSRDTKLAQHKEDFSRLAAPGEGAGDAPGDAK</sequence>
<dbReference type="EMBL" id="VCHE01000007">
    <property type="protein sequence ID" value="KAB2579434.1"/>
    <property type="molecule type" value="Genomic_DNA"/>
</dbReference>
<evidence type="ECO:0000313" key="2">
    <source>
        <dbReference type="EMBL" id="KAB2579434.1"/>
    </source>
</evidence>
<accession>A0A5N5DT65</accession>
<comment type="caution">
    <text evidence="2">The sequence shown here is derived from an EMBL/GenBank/DDBJ whole genome shotgun (WGS) entry which is preliminary data.</text>
</comment>
<keyword evidence="3" id="KW-1185">Reference proteome</keyword>
<feature type="region of interest" description="Disordered" evidence="1">
    <location>
        <begin position="1"/>
        <end position="137"/>
    </location>
</feature>
<reference evidence="2 3" key="1">
    <citation type="journal article" date="2019" name="Sci. Rep.">
        <title>A multi-omics analysis of the grapevine pathogen Lasiodiplodia theobromae reveals that temperature affects the expression of virulence- and pathogenicity-related genes.</title>
        <authorList>
            <person name="Felix C."/>
            <person name="Meneses R."/>
            <person name="Goncalves M.F.M."/>
            <person name="Tilleman L."/>
            <person name="Duarte A.S."/>
            <person name="Jorrin-Novo J.V."/>
            <person name="Van de Peer Y."/>
            <person name="Deforce D."/>
            <person name="Van Nieuwerburgh F."/>
            <person name="Esteves A.C."/>
            <person name="Alves A."/>
        </authorList>
    </citation>
    <scope>NUCLEOTIDE SEQUENCE [LARGE SCALE GENOMIC DNA]</scope>
    <source>
        <strain evidence="2 3">LA-SOL3</strain>
    </source>
</reference>
<evidence type="ECO:0000313" key="3">
    <source>
        <dbReference type="Proteomes" id="UP000325902"/>
    </source>
</evidence>
<feature type="compositionally biased region" description="Basic and acidic residues" evidence="1">
    <location>
        <begin position="106"/>
        <end position="120"/>
    </location>
</feature>
<feature type="compositionally biased region" description="Low complexity" evidence="1">
    <location>
        <begin position="123"/>
        <end position="137"/>
    </location>
</feature>
<dbReference type="OrthoDB" id="5416172at2759"/>
<evidence type="ECO:0000256" key="1">
    <source>
        <dbReference type="SAM" id="MobiDB-lite"/>
    </source>
</evidence>
<dbReference type="Proteomes" id="UP000325902">
    <property type="component" value="Unassembled WGS sequence"/>
</dbReference>
<name>A0A5N5DT65_9PEZI</name>
<feature type="compositionally biased region" description="Basic and acidic residues" evidence="1">
    <location>
        <begin position="88"/>
        <end position="98"/>
    </location>
</feature>
<protein>
    <submittedName>
        <fullName evidence="2">Uncharacterized protein</fullName>
    </submittedName>
</protein>
<proteinExistence type="predicted"/>
<organism evidence="2 3">
    <name type="scientific">Lasiodiplodia theobromae</name>
    <dbReference type="NCBI Taxonomy" id="45133"/>
    <lineage>
        <taxon>Eukaryota</taxon>
        <taxon>Fungi</taxon>
        <taxon>Dikarya</taxon>
        <taxon>Ascomycota</taxon>
        <taxon>Pezizomycotina</taxon>
        <taxon>Dothideomycetes</taxon>
        <taxon>Dothideomycetes incertae sedis</taxon>
        <taxon>Botryosphaeriales</taxon>
        <taxon>Botryosphaeriaceae</taxon>
        <taxon>Lasiodiplodia</taxon>
    </lineage>
</organism>
<dbReference type="AlphaFoldDB" id="A0A5N5DT65"/>